<gene>
    <name evidence="1" type="ORF">J4P68_0027350</name>
</gene>
<dbReference type="Proteomes" id="UP000692816">
    <property type="component" value="Chromosome"/>
</dbReference>
<keyword evidence="2" id="KW-1185">Reference proteome</keyword>
<sequence>MQELFALFWSERMDGMSFELPLFIVATFAGALVAGLSGFAFGLIAASIWLYILTPLQTASLIIAFGLIVQGYSVWKLRGALDWRRLWPFIFGAALGVPVGVTILTWGDPGDVRVGVGVVLVLYSLYALSRPAFRPLNAPGAGVDGVVGFLNGVLGGITGLAGILVTVWCGLRGWPKDVQRAVFQPVAVATFLMGALWIGTKGAFSAETIKLFLIGLPALFAGTWLGLKLFGRLNDAAFRKIVLVLLLVSGGVLVV</sequence>
<accession>A0ACD3V3E0</accession>
<evidence type="ECO:0000313" key="1">
    <source>
        <dbReference type="EMBL" id="UGY00818.1"/>
    </source>
</evidence>
<reference evidence="1 2" key="1">
    <citation type="journal article" date="2021" name="Int. J. Syst. Evol. Microbiol.">
        <title>Bradyrhizobium septentrionale sp. nov. (sv. septentrionale) and Bradyrhizobium quebecense sp. nov. (sv. septentrionale) associated with legumes native to Canada possess rearranged symbiosis genes and numerous insertion sequences.</title>
        <authorList>
            <person name="Bromfield E.S.P."/>
            <person name="Cloutier S."/>
        </authorList>
    </citation>
    <scope>NUCLEOTIDE SEQUENCE [LARGE SCALE GENOMIC DNA]</scope>
    <source>
        <strain evidence="1 2">12S5</strain>
    </source>
</reference>
<protein>
    <submittedName>
        <fullName evidence="1">Sulfite exporter TauE/SafE family protein</fullName>
    </submittedName>
</protein>
<dbReference type="EMBL" id="CP088282">
    <property type="protein sequence ID" value="UGY00818.1"/>
    <property type="molecule type" value="Genomic_DNA"/>
</dbReference>
<evidence type="ECO:0000313" key="2">
    <source>
        <dbReference type="Proteomes" id="UP000692816"/>
    </source>
</evidence>
<name>A0ACD3V3E0_9BRAD</name>
<proteinExistence type="predicted"/>
<organism evidence="1 2">
    <name type="scientific">Bradyrhizobium quebecense</name>
    <dbReference type="NCBI Taxonomy" id="2748629"/>
    <lineage>
        <taxon>Bacteria</taxon>
        <taxon>Pseudomonadati</taxon>
        <taxon>Pseudomonadota</taxon>
        <taxon>Alphaproteobacteria</taxon>
        <taxon>Hyphomicrobiales</taxon>
        <taxon>Nitrobacteraceae</taxon>
        <taxon>Bradyrhizobium</taxon>
    </lineage>
</organism>